<protein>
    <submittedName>
        <fullName evidence="1">Uncharacterized protein</fullName>
    </submittedName>
</protein>
<dbReference type="EMBL" id="CP101185">
    <property type="protein sequence ID" value="UYV95995.1"/>
    <property type="molecule type" value="Genomic_DNA"/>
</dbReference>
<keyword evidence="2" id="KW-1185">Reference proteome</keyword>
<evidence type="ECO:0000313" key="1">
    <source>
        <dbReference type="EMBL" id="UYV95995.1"/>
    </source>
</evidence>
<dbReference type="RefSeq" id="WP_069695011.1">
    <property type="nucleotide sequence ID" value="NZ_CP043010.1"/>
</dbReference>
<dbReference type="Proteomes" id="UP001163293">
    <property type="component" value="Chromosome"/>
</dbReference>
<sequence>MTATGIQVGSEELVPGPDTAYDLVICHEDRIVFHDHYASPAFRLRMCAQLLTASDVVPGAIDASAANEVHELYQSRSAQWESAPDSVVNAIAKLCRRWGVQVYVSTTRKKTEAPAALYSVITEYGPGQTVAEHFTSREARRVSLIERADMFFRAPGSIPERVLADEQRLAALVSAFLMPANVLLTETVLDQADGHYKPSGRPLPIL</sequence>
<gene>
    <name evidence="1" type="ORF">NL394_12980</name>
</gene>
<proteinExistence type="predicted"/>
<organism evidence="1 2">
    <name type="scientific">Paenarthrobacter ureafaciens</name>
    <dbReference type="NCBI Taxonomy" id="37931"/>
    <lineage>
        <taxon>Bacteria</taxon>
        <taxon>Bacillati</taxon>
        <taxon>Actinomycetota</taxon>
        <taxon>Actinomycetes</taxon>
        <taxon>Micrococcales</taxon>
        <taxon>Micrococcaceae</taxon>
        <taxon>Paenarthrobacter</taxon>
    </lineage>
</organism>
<dbReference type="AlphaFoldDB" id="A0AAX3EDB2"/>
<accession>A0AAX3EDB2</accession>
<reference evidence="1" key="1">
    <citation type="submission" date="2022-07" db="EMBL/GenBank/DDBJ databases">
        <authorList>
            <person name="Wu T."/>
        </authorList>
    </citation>
    <scope>NUCLEOTIDE SEQUENCE</scope>
    <source>
        <strain evidence="1">SD-1</strain>
    </source>
</reference>
<evidence type="ECO:0000313" key="2">
    <source>
        <dbReference type="Proteomes" id="UP001163293"/>
    </source>
</evidence>
<name>A0AAX3EDB2_PAEUR</name>